<dbReference type="RefSeq" id="WP_281292048.1">
    <property type="nucleotide sequence ID" value="NZ_VITN01000025.1"/>
</dbReference>
<dbReference type="EMBL" id="VITN01000025">
    <property type="protein sequence ID" value="TWB12364.1"/>
    <property type="molecule type" value="Genomic_DNA"/>
</dbReference>
<dbReference type="PANTHER" id="PTHR31793">
    <property type="entry name" value="4-HYDROXYBENZOYL-COA THIOESTERASE FAMILY MEMBER"/>
    <property type="match status" value="1"/>
</dbReference>
<dbReference type="PROSITE" id="PS01328">
    <property type="entry name" value="4HBCOA_THIOESTERASE"/>
    <property type="match status" value="1"/>
</dbReference>
<dbReference type="InterPro" id="IPR006684">
    <property type="entry name" value="YbgC/YbaW"/>
</dbReference>
<evidence type="ECO:0000256" key="1">
    <source>
        <dbReference type="ARBA" id="ARBA00005953"/>
    </source>
</evidence>
<keyword evidence="2 5" id="KW-0378">Hydrolase</keyword>
<dbReference type="CDD" id="cd00586">
    <property type="entry name" value="4HBT"/>
    <property type="match status" value="1"/>
</dbReference>
<reference evidence="5 6" key="1">
    <citation type="submission" date="2019-06" db="EMBL/GenBank/DDBJ databases">
        <title>Genomic Encyclopedia of Type Strains, Phase IV (KMG-V): Genome sequencing to study the core and pangenomes of soil and plant-associated prokaryotes.</title>
        <authorList>
            <person name="Whitman W."/>
        </authorList>
    </citation>
    <scope>NUCLEOTIDE SEQUENCE [LARGE SCALE GENOMIC DNA]</scope>
    <source>
        <strain evidence="5 6">BR 11880</strain>
    </source>
</reference>
<evidence type="ECO:0000259" key="4">
    <source>
        <dbReference type="Pfam" id="PF03061"/>
    </source>
</evidence>
<dbReference type="PANTHER" id="PTHR31793:SF37">
    <property type="entry name" value="ACYL-COA THIOESTER HYDROLASE YBGC"/>
    <property type="match status" value="1"/>
</dbReference>
<dbReference type="InterPro" id="IPR008272">
    <property type="entry name" value="HB-CoA_thioesterase_AS"/>
</dbReference>
<dbReference type="FunFam" id="3.10.129.10:FF:000004">
    <property type="entry name" value="Tol-pal system-associated acyl-CoA thioesterase"/>
    <property type="match status" value="1"/>
</dbReference>
<feature type="compositionally biased region" description="Basic and acidic residues" evidence="3">
    <location>
        <begin position="176"/>
        <end position="188"/>
    </location>
</feature>
<dbReference type="GO" id="GO:0047617">
    <property type="term" value="F:fatty acyl-CoA hydrolase activity"/>
    <property type="evidence" value="ECO:0007669"/>
    <property type="project" value="TreeGrafter"/>
</dbReference>
<dbReference type="Gene3D" id="3.10.129.10">
    <property type="entry name" value="Hotdog Thioesterase"/>
    <property type="match status" value="1"/>
</dbReference>
<dbReference type="SUPFAM" id="SSF54637">
    <property type="entry name" value="Thioesterase/thiol ester dehydrase-isomerase"/>
    <property type="match status" value="1"/>
</dbReference>
<evidence type="ECO:0000256" key="2">
    <source>
        <dbReference type="ARBA" id="ARBA00022801"/>
    </source>
</evidence>
<organism evidence="5 6">
    <name type="scientific">Nitrospirillum amazonense</name>
    <dbReference type="NCBI Taxonomy" id="28077"/>
    <lineage>
        <taxon>Bacteria</taxon>
        <taxon>Pseudomonadati</taxon>
        <taxon>Pseudomonadota</taxon>
        <taxon>Alphaproteobacteria</taxon>
        <taxon>Rhodospirillales</taxon>
        <taxon>Azospirillaceae</taxon>
        <taxon>Nitrospirillum</taxon>
    </lineage>
</organism>
<dbReference type="AlphaFoldDB" id="A0A560ESL9"/>
<evidence type="ECO:0000313" key="6">
    <source>
        <dbReference type="Proteomes" id="UP000319859"/>
    </source>
</evidence>
<evidence type="ECO:0000313" key="5">
    <source>
        <dbReference type="EMBL" id="TWB12364.1"/>
    </source>
</evidence>
<dbReference type="Proteomes" id="UP000319859">
    <property type="component" value="Unassembled WGS sequence"/>
</dbReference>
<comment type="similarity">
    <text evidence="1">Belongs to the 4-hydroxybenzoyl-CoA thioesterase family.</text>
</comment>
<dbReference type="NCBIfam" id="TIGR00051">
    <property type="entry name" value="YbgC/FadM family acyl-CoA thioesterase"/>
    <property type="match status" value="1"/>
</dbReference>
<proteinExistence type="inferred from homology"/>
<dbReference type="InterPro" id="IPR029069">
    <property type="entry name" value="HotDog_dom_sf"/>
</dbReference>
<accession>A0A560ESL9</accession>
<dbReference type="InterPro" id="IPR006683">
    <property type="entry name" value="Thioestr_dom"/>
</dbReference>
<name>A0A560ESL9_9PROT</name>
<feature type="domain" description="Thioesterase" evidence="4">
    <location>
        <begin position="35"/>
        <end position="117"/>
    </location>
</feature>
<sequence>MSEAPNRSADPLAGHMVGDVHHFPVRVYYEDTDAGGIVYHANYLRYAERARTEMLRTLGVPHAEQVAATGVAFAVRRCTMDFLAPARLEDTLLVRSRITSVTGATVLAEQTIYRPQSGGIVAPGMATPDTETGEDQVLVRLSLKLACINAQGRAVRVPTPVAQAFARLGVARDSGDNARRVSGEKINSKGDGASAGVPSEE</sequence>
<dbReference type="Pfam" id="PF03061">
    <property type="entry name" value="4HBT"/>
    <property type="match status" value="1"/>
</dbReference>
<comment type="caution">
    <text evidence="5">The sequence shown here is derived from an EMBL/GenBank/DDBJ whole genome shotgun (WGS) entry which is preliminary data.</text>
</comment>
<gene>
    <name evidence="5" type="ORF">FBZ89_12561</name>
</gene>
<feature type="region of interest" description="Disordered" evidence="3">
    <location>
        <begin position="176"/>
        <end position="201"/>
    </location>
</feature>
<evidence type="ECO:0000256" key="3">
    <source>
        <dbReference type="SAM" id="MobiDB-lite"/>
    </source>
</evidence>
<protein>
    <submittedName>
        <fullName evidence="5">Acyl-CoA thioester hydrolase</fullName>
    </submittedName>
</protein>
<dbReference type="InterPro" id="IPR050563">
    <property type="entry name" value="4-hydroxybenzoyl-CoA_TE"/>
</dbReference>